<dbReference type="InterPro" id="IPR004300">
    <property type="entry name" value="Glyco_hydro_57_N"/>
</dbReference>
<organism evidence="5 6">
    <name type="scientific">Methylacidiphilum caldifontis</name>
    <dbReference type="NCBI Taxonomy" id="2795386"/>
    <lineage>
        <taxon>Bacteria</taxon>
        <taxon>Pseudomonadati</taxon>
        <taxon>Verrucomicrobiota</taxon>
        <taxon>Methylacidiphilae</taxon>
        <taxon>Methylacidiphilales</taxon>
        <taxon>Methylacidiphilaceae</taxon>
        <taxon>Methylacidiphilum (ex Ratnadevi et al. 2023)</taxon>
    </lineage>
</organism>
<evidence type="ECO:0000313" key="6">
    <source>
        <dbReference type="Proteomes" id="UP000297713"/>
    </source>
</evidence>
<dbReference type="AlphaFoldDB" id="A0A4Y8PCU1"/>
<comment type="caution">
    <text evidence="5">The sequence shown here is derived from an EMBL/GenBank/DDBJ whole genome shotgun (WGS) entry which is preliminary data.</text>
</comment>
<dbReference type="Proteomes" id="UP000297713">
    <property type="component" value="Unassembled WGS sequence"/>
</dbReference>
<dbReference type="RefSeq" id="WP_134440410.1">
    <property type="nucleotide sequence ID" value="NZ_CP065957.1"/>
</dbReference>
<dbReference type="PANTHER" id="PTHR36306:SF1">
    <property type="entry name" value="ALPHA-AMYLASE-RELATED"/>
    <property type="match status" value="1"/>
</dbReference>
<dbReference type="OrthoDB" id="9759321at2"/>
<dbReference type="CDD" id="cd10796">
    <property type="entry name" value="GH57N_APU"/>
    <property type="match status" value="1"/>
</dbReference>
<dbReference type="EMBL" id="LXQC01000149">
    <property type="protein sequence ID" value="TFE67708.1"/>
    <property type="molecule type" value="Genomic_DNA"/>
</dbReference>
<dbReference type="GO" id="GO:0005975">
    <property type="term" value="P:carbohydrate metabolic process"/>
    <property type="evidence" value="ECO:0007669"/>
    <property type="project" value="InterPro"/>
</dbReference>
<reference evidence="5 6" key="1">
    <citation type="submission" date="2016-05" db="EMBL/GenBank/DDBJ databases">
        <title>Diversity and Homogeneity among Thermoacidophilic Verrucomicrobia Methanotrophs Linked with Geographical Origin.</title>
        <authorList>
            <person name="Erikstad H.-A."/>
            <person name="Smestad N.B."/>
            <person name="Ceballos R.M."/>
            <person name="Birkeland N.-K."/>
        </authorList>
    </citation>
    <scope>NUCLEOTIDE SEQUENCE [LARGE SCALE GENOMIC DNA]</scope>
    <source>
        <strain evidence="5 6">Phi</strain>
    </source>
</reference>
<keyword evidence="6" id="KW-1185">Reference proteome</keyword>
<evidence type="ECO:0000256" key="3">
    <source>
        <dbReference type="RuleBase" id="RU361196"/>
    </source>
</evidence>
<keyword evidence="2 3" id="KW-0119">Carbohydrate metabolism</keyword>
<name>A0A4Y8PCU1_9BACT</name>
<dbReference type="Pfam" id="PF03065">
    <property type="entry name" value="Glyco_hydro_57"/>
    <property type="match status" value="1"/>
</dbReference>
<accession>A0A4Y8PCU1</accession>
<keyword evidence="5" id="KW-0456">Lyase</keyword>
<proteinExistence type="inferred from homology"/>
<evidence type="ECO:0000313" key="5">
    <source>
        <dbReference type="EMBL" id="TFE67708.1"/>
    </source>
</evidence>
<feature type="domain" description="Glycoside hydrolase family 57 N-terminal" evidence="4">
    <location>
        <begin position="5"/>
        <end position="428"/>
    </location>
</feature>
<sequence>MNILLLWHMHQPEYTDYSNNVALMPWVRLHSVHSYFDMVEMVGRFPALKVIFNFSPVLLEQIEKLVKKETKDFIEILTRIPADSLNQFQKQKILENFFKANYDTLIRPIPRYYELLKKRGKVVNFARLEELTSLFSTQDFLDIQVFYNLVWCGYAARKRYPLIEELRKQGGNYTEEQKEELLKIHHEILALIIPSYKAALERGQIEITISPYYHPILPLIYDTNFARRCMPYVNLPSQFKAPEDALNQLKLGQEKMKSVFGQPARGVWPSEGSVCPELIPLFKEAGFDYFFTDESILFRSLELDPHWRGKHEEHLLLFQGWKVELPEASLFALFRERPLSDFIGFKASQNDPNQAANFLLHNLENTCRHIDPRKGAILLALDGENAWEAFHDGGETFLSFFYQGLVNHRNLRPILAKEYFDENPPTNTVHKLYTGSWINADFDIWIGDSEENKAWEWMGKTREFLINKSGQISISSELKAKSWKSLYAAEGSDWFWWYGPDFSTDSDQIFDELFRTHLKNVYGFLGFTPPPYLDIPINVPSPPVPYTCPRLYISPKLTGRLENYFDWVGSGFLDISVQQTAMYQTNRIGKKLFFGFDKQNFYLRLDLAAKPDIVVVDFLSPKLHRIECQAIEDKQWEKKFLAIDQTGTFQPVQATIEAFWDDFFILSAELAALQWEKNNQVSFFVRILDQNHLGLERYPEKGTIDFIFPSEDFELQQWFI</sequence>
<comment type="similarity">
    <text evidence="1 3">Belongs to the glycosyl hydrolase 57 family.</text>
</comment>
<evidence type="ECO:0000256" key="2">
    <source>
        <dbReference type="ARBA" id="ARBA00023277"/>
    </source>
</evidence>
<evidence type="ECO:0000256" key="1">
    <source>
        <dbReference type="ARBA" id="ARBA00006821"/>
    </source>
</evidence>
<gene>
    <name evidence="5" type="ORF">A7Q10_09240</name>
</gene>
<dbReference type="InterPro" id="IPR011330">
    <property type="entry name" value="Glyco_hydro/deAcase_b/a-brl"/>
</dbReference>
<evidence type="ECO:0000259" key="4">
    <source>
        <dbReference type="Pfam" id="PF03065"/>
    </source>
</evidence>
<dbReference type="PANTHER" id="PTHR36306">
    <property type="entry name" value="ALPHA-AMYLASE-RELATED-RELATED"/>
    <property type="match status" value="1"/>
</dbReference>
<dbReference type="SUPFAM" id="SSF88713">
    <property type="entry name" value="Glycoside hydrolase/deacetylase"/>
    <property type="match status" value="1"/>
</dbReference>
<dbReference type="InterPro" id="IPR027291">
    <property type="entry name" value="Glyco_hydro_38_N_sf"/>
</dbReference>
<dbReference type="Gene3D" id="3.20.110.10">
    <property type="entry name" value="Glycoside hydrolase 38, N terminal domain"/>
    <property type="match status" value="2"/>
</dbReference>
<dbReference type="GO" id="GO:0016829">
    <property type="term" value="F:lyase activity"/>
    <property type="evidence" value="ECO:0007669"/>
    <property type="project" value="UniProtKB-KW"/>
</dbReference>
<protein>
    <submittedName>
        <fullName evidence="5">Alpha-amlyase</fullName>
    </submittedName>
</protein>
<dbReference type="InterPro" id="IPR052046">
    <property type="entry name" value="GH57_Enzymes"/>
</dbReference>